<dbReference type="AlphaFoldDB" id="A0A9W7BDV1"/>
<gene>
    <name evidence="2" type="ORF">TrST_g12809</name>
</gene>
<keyword evidence="3" id="KW-1185">Reference proteome</keyword>
<evidence type="ECO:0000256" key="1">
    <source>
        <dbReference type="SAM" id="MobiDB-lite"/>
    </source>
</evidence>
<name>A0A9W7BDV1_9STRA</name>
<feature type="compositionally biased region" description="Pro residues" evidence="1">
    <location>
        <begin position="16"/>
        <end position="33"/>
    </location>
</feature>
<proteinExistence type="predicted"/>
<evidence type="ECO:0000313" key="2">
    <source>
        <dbReference type="EMBL" id="GMH84938.1"/>
    </source>
</evidence>
<feature type="region of interest" description="Disordered" evidence="1">
    <location>
        <begin position="1"/>
        <end position="35"/>
    </location>
</feature>
<dbReference type="EMBL" id="BRXY01000298">
    <property type="protein sequence ID" value="GMH84938.1"/>
    <property type="molecule type" value="Genomic_DNA"/>
</dbReference>
<feature type="region of interest" description="Disordered" evidence="1">
    <location>
        <begin position="204"/>
        <end position="232"/>
    </location>
</feature>
<comment type="caution">
    <text evidence="2">The sequence shown here is derived from an EMBL/GenBank/DDBJ whole genome shotgun (WGS) entry which is preliminary data.</text>
</comment>
<feature type="compositionally biased region" description="Basic residues" evidence="1">
    <location>
        <begin position="204"/>
        <end position="213"/>
    </location>
</feature>
<sequence>MSACVNEEGGGEGDPSPSPSAPPRETSPPPPPLRTVGFLEFPNSAAWFERQLEECCLDIPRDVSVSEQAVLDPNAFQTYASLLLDNRVAERNGNPYEGTPLSGISNRGKLLEMVVRKLDERMGAVTVDVQDLQGKGKNKTPYDYVRIEVGKETRVEVKTGRLSWNESKQNWYVVFSDVKFEEHDQLLLGFYLPDKFDVYVHNGKRGPSKHGKRTGTTGGTVSFNGPRNEKDW</sequence>
<reference evidence="3" key="1">
    <citation type="journal article" date="2023" name="Commun. Biol.">
        <title>Genome analysis of Parmales, the sister group of diatoms, reveals the evolutionary specialization of diatoms from phago-mixotrophs to photoautotrophs.</title>
        <authorList>
            <person name="Ban H."/>
            <person name="Sato S."/>
            <person name="Yoshikawa S."/>
            <person name="Yamada K."/>
            <person name="Nakamura Y."/>
            <person name="Ichinomiya M."/>
            <person name="Sato N."/>
            <person name="Blanc-Mathieu R."/>
            <person name="Endo H."/>
            <person name="Kuwata A."/>
            <person name="Ogata H."/>
        </authorList>
    </citation>
    <scope>NUCLEOTIDE SEQUENCE [LARGE SCALE GENOMIC DNA]</scope>
    <source>
        <strain evidence="3">NIES 3701</strain>
    </source>
</reference>
<dbReference type="Proteomes" id="UP001165085">
    <property type="component" value="Unassembled WGS sequence"/>
</dbReference>
<accession>A0A9W7BDV1</accession>
<protein>
    <submittedName>
        <fullName evidence="2">Uncharacterized protein</fullName>
    </submittedName>
</protein>
<organism evidence="2 3">
    <name type="scientific">Triparma strigata</name>
    <dbReference type="NCBI Taxonomy" id="1606541"/>
    <lineage>
        <taxon>Eukaryota</taxon>
        <taxon>Sar</taxon>
        <taxon>Stramenopiles</taxon>
        <taxon>Ochrophyta</taxon>
        <taxon>Bolidophyceae</taxon>
        <taxon>Parmales</taxon>
        <taxon>Triparmaceae</taxon>
        <taxon>Triparma</taxon>
    </lineage>
</organism>
<evidence type="ECO:0000313" key="3">
    <source>
        <dbReference type="Proteomes" id="UP001165085"/>
    </source>
</evidence>